<reference evidence="3 4" key="1">
    <citation type="submission" date="2022-10" db="EMBL/GenBank/DDBJ databases">
        <title>Comparative genomic analysis of Cohnella hashimotonis sp. nov., isolated from the International Space Station.</title>
        <authorList>
            <person name="Simpson A."/>
            <person name="Venkateswaran K."/>
        </authorList>
    </citation>
    <scope>NUCLEOTIDE SEQUENCE [LARGE SCALE GENOMIC DNA]</scope>
    <source>
        <strain evidence="3 4">DSM 18997</strain>
    </source>
</reference>
<organism evidence="3 4">
    <name type="scientific">Cohnella ginsengisoli</name>
    <dbReference type="NCBI Taxonomy" id="425004"/>
    <lineage>
        <taxon>Bacteria</taxon>
        <taxon>Bacillati</taxon>
        <taxon>Bacillota</taxon>
        <taxon>Bacilli</taxon>
        <taxon>Bacillales</taxon>
        <taxon>Paenibacillaceae</taxon>
        <taxon>Cohnella</taxon>
    </lineage>
</organism>
<dbReference type="AlphaFoldDB" id="A0A9X4QR96"/>
<sequence>MTEQRQYEFDESGFRYRTPSAQGQVAWKDVRRFTIGRRMIVLYVGQKGVSLIPARSLSSKEDLAQVKSWILQQVSPPIVRRAARNRMLLYVGIAAAIIVAVALAFA</sequence>
<accession>A0A9X4QR96</accession>
<dbReference type="Proteomes" id="UP001153387">
    <property type="component" value="Unassembled WGS sequence"/>
</dbReference>
<keyword evidence="1" id="KW-0472">Membrane</keyword>
<comment type="caution">
    <text evidence="3">The sequence shown here is derived from an EMBL/GenBank/DDBJ whole genome shotgun (WGS) entry which is preliminary data.</text>
</comment>
<dbReference type="RefSeq" id="WP_277568359.1">
    <property type="nucleotide sequence ID" value="NZ_JAPDHZ010000006.1"/>
</dbReference>
<keyword evidence="1" id="KW-0812">Transmembrane</keyword>
<keyword evidence="4" id="KW-1185">Reference proteome</keyword>
<gene>
    <name evidence="3" type="ORF">OMP38_30145</name>
</gene>
<name>A0A9X4QR96_9BACL</name>
<evidence type="ECO:0000259" key="2">
    <source>
        <dbReference type="Pfam" id="PF14317"/>
    </source>
</evidence>
<dbReference type="InterPro" id="IPR025588">
    <property type="entry name" value="YcxB-like_C"/>
</dbReference>
<dbReference type="Pfam" id="PF14317">
    <property type="entry name" value="YcxB"/>
    <property type="match status" value="1"/>
</dbReference>
<proteinExistence type="predicted"/>
<protein>
    <submittedName>
        <fullName evidence="3">YcxB family protein</fullName>
    </submittedName>
</protein>
<keyword evidence="1" id="KW-1133">Transmembrane helix</keyword>
<feature type="transmembrane region" description="Helical" evidence="1">
    <location>
        <begin position="87"/>
        <end position="105"/>
    </location>
</feature>
<feature type="domain" description="YcxB-like C-terminal" evidence="2">
    <location>
        <begin position="9"/>
        <end position="70"/>
    </location>
</feature>
<dbReference type="EMBL" id="JAPDHZ010000006">
    <property type="protein sequence ID" value="MDG0794630.1"/>
    <property type="molecule type" value="Genomic_DNA"/>
</dbReference>
<evidence type="ECO:0000256" key="1">
    <source>
        <dbReference type="SAM" id="Phobius"/>
    </source>
</evidence>
<evidence type="ECO:0000313" key="3">
    <source>
        <dbReference type="EMBL" id="MDG0794630.1"/>
    </source>
</evidence>
<evidence type="ECO:0000313" key="4">
    <source>
        <dbReference type="Proteomes" id="UP001153387"/>
    </source>
</evidence>